<comment type="similarity">
    <text evidence="2 9">Belongs to the gluconokinase GntK/GntV family.</text>
</comment>
<name>A0ABN1VTN4_9ACTN</name>
<sequence length="190" mass="20565">MESDHAQPAHRPTLIVVLGVSGAGKSTVAALLAARLGWPFQEGDDLHSPRARAKMAAGHPLTDEDRRPWLAAIGHWMDERLRAGESGVLACSALKRAYRDVLREGRPEVRLVYLRGSRELIAARLSARLGHFFPPALLDSQFATLEEPTADEHPWVVPLGASPQAVVEAVLDHLRPPAPPAEPAEPTGRG</sequence>
<dbReference type="NCBIfam" id="TIGR01313">
    <property type="entry name" value="therm_gnt_kin"/>
    <property type="match status" value="1"/>
</dbReference>
<reference evidence="10 11" key="1">
    <citation type="journal article" date="2019" name="Int. J. Syst. Evol. Microbiol.">
        <title>The Global Catalogue of Microorganisms (GCM) 10K type strain sequencing project: providing services to taxonomists for standard genome sequencing and annotation.</title>
        <authorList>
            <consortium name="The Broad Institute Genomics Platform"/>
            <consortium name="The Broad Institute Genome Sequencing Center for Infectious Disease"/>
            <person name="Wu L."/>
            <person name="Ma J."/>
        </authorList>
    </citation>
    <scope>NUCLEOTIDE SEQUENCE [LARGE SCALE GENOMIC DNA]</scope>
    <source>
        <strain evidence="10 11">JCM 13004</strain>
    </source>
</reference>
<dbReference type="Gene3D" id="3.40.50.300">
    <property type="entry name" value="P-loop containing nucleotide triphosphate hydrolases"/>
    <property type="match status" value="1"/>
</dbReference>
<evidence type="ECO:0000256" key="3">
    <source>
        <dbReference type="ARBA" id="ARBA00012054"/>
    </source>
</evidence>
<evidence type="ECO:0000256" key="5">
    <source>
        <dbReference type="ARBA" id="ARBA00022741"/>
    </source>
</evidence>
<dbReference type="SUPFAM" id="SSF52540">
    <property type="entry name" value="P-loop containing nucleoside triphosphate hydrolases"/>
    <property type="match status" value="1"/>
</dbReference>
<comment type="pathway">
    <text evidence="1">Carbohydrate acid metabolism.</text>
</comment>
<dbReference type="PANTHER" id="PTHR43442:SF3">
    <property type="entry name" value="GLUCONOKINASE-RELATED"/>
    <property type="match status" value="1"/>
</dbReference>
<dbReference type="CDD" id="cd02021">
    <property type="entry name" value="GntK"/>
    <property type="match status" value="1"/>
</dbReference>
<dbReference type="Proteomes" id="UP001500037">
    <property type="component" value="Unassembled WGS sequence"/>
</dbReference>
<comment type="catalytic activity">
    <reaction evidence="8 9">
        <text>D-gluconate + ATP = 6-phospho-D-gluconate + ADP + H(+)</text>
        <dbReference type="Rhea" id="RHEA:19433"/>
        <dbReference type="ChEBI" id="CHEBI:15378"/>
        <dbReference type="ChEBI" id="CHEBI:18391"/>
        <dbReference type="ChEBI" id="CHEBI:30616"/>
        <dbReference type="ChEBI" id="CHEBI:58759"/>
        <dbReference type="ChEBI" id="CHEBI:456216"/>
        <dbReference type="EC" id="2.7.1.12"/>
    </reaction>
</comment>
<dbReference type="EC" id="2.7.1.12" evidence="3 9"/>
<evidence type="ECO:0000313" key="10">
    <source>
        <dbReference type="EMBL" id="GAA1222734.1"/>
    </source>
</evidence>
<dbReference type="EMBL" id="BAAALF010000011">
    <property type="protein sequence ID" value="GAA1222734.1"/>
    <property type="molecule type" value="Genomic_DNA"/>
</dbReference>
<keyword evidence="7 9" id="KW-0067">ATP-binding</keyword>
<evidence type="ECO:0000256" key="6">
    <source>
        <dbReference type="ARBA" id="ARBA00022777"/>
    </source>
</evidence>
<evidence type="ECO:0000256" key="8">
    <source>
        <dbReference type="ARBA" id="ARBA00048090"/>
    </source>
</evidence>
<dbReference type="PANTHER" id="PTHR43442">
    <property type="entry name" value="GLUCONOKINASE-RELATED"/>
    <property type="match status" value="1"/>
</dbReference>
<accession>A0ABN1VTN4</accession>
<evidence type="ECO:0000256" key="9">
    <source>
        <dbReference type="RuleBase" id="RU363066"/>
    </source>
</evidence>
<evidence type="ECO:0000256" key="2">
    <source>
        <dbReference type="ARBA" id="ARBA00008420"/>
    </source>
</evidence>
<gene>
    <name evidence="10" type="ORF">GCM10009665_11190</name>
</gene>
<comment type="caution">
    <text evidence="10">The sequence shown here is derived from an EMBL/GenBank/DDBJ whole genome shotgun (WGS) entry which is preliminary data.</text>
</comment>
<evidence type="ECO:0000256" key="4">
    <source>
        <dbReference type="ARBA" id="ARBA00022679"/>
    </source>
</evidence>
<keyword evidence="4 9" id="KW-0808">Transferase</keyword>
<dbReference type="Pfam" id="PF13671">
    <property type="entry name" value="AAA_33"/>
    <property type="match status" value="1"/>
</dbReference>
<keyword evidence="5 9" id="KW-0547">Nucleotide-binding</keyword>
<organism evidence="10 11">
    <name type="scientific">Kitasatospora nipponensis</name>
    <dbReference type="NCBI Taxonomy" id="258049"/>
    <lineage>
        <taxon>Bacteria</taxon>
        <taxon>Bacillati</taxon>
        <taxon>Actinomycetota</taxon>
        <taxon>Actinomycetes</taxon>
        <taxon>Kitasatosporales</taxon>
        <taxon>Streptomycetaceae</taxon>
        <taxon>Kitasatospora</taxon>
    </lineage>
</organism>
<dbReference type="InterPro" id="IPR006001">
    <property type="entry name" value="Therm_gnt_kin"/>
</dbReference>
<proteinExistence type="inferred from homology"/>
<evidence type="ECO:0000256" key="7">
    <source>
        <dbReference type="ARBA" id="ARBA00022840"/>
    </source>
</evidence>
<evidence type="ECO:0000313" key="11">
    <source>
        <dbReference type="Proteomes" id="UP001500037"/>
    </source>
</evidence>
<dbReference type="RefSeq" id="WP_344439865.1">
    <property type="nucleotide sequence ID" value="NZ_BAAALF010000011.1"/>
</dbReference>
<evidence type="ECO:0000256" key="1">
    <source>
        <dbReference type="ARBA" id="ARBA00004761"/>
    </source>
</evidence>
<dbReference type="InterPro" id="IPR027417">
    <property type="entry name" value="P-loop_NTPase"/>
</dbReference>
<keyword evidence="6 9" id="KW-0418">Kinase</keyword>
<protein>
    <recommendedName>
        <fullName evidence="3 9">Gluconokinase</fullName>
        <ecNumber evidence="3 9">2.7.1.12</ecNumber>
    </recommendedName>
</protein>
<keyword evidence="11" id="KW-1185">Reference proteome</keyword>